<gene>
    <name evidence="1" type="ORF">C7U54_06210</name>
</gene>
<keyword evidence="2" id="KW-1185">Reference proteome</keyword>
<sequence>MKNKSFENYYDDIHVDDSLLQQIPIKKHHYLKPILVISCCLLLFVCIFQNKQISKDTLEVLAYNQSYNSITTKATPMDYYLVHDQVDSNETQVKKKYEDKYLSKKADFKQSKLDIKDSYLNGYLTTSYFTVDVHSDEIEAIRIVQGNNPLEIQLGDKIYQNNTIIPYKTYRKYYHTKKGLKVIWKPDENIFNQDFEDISDQFRIEVEYKSKESKLFEIEVSFNKKGQMFVQKRKTRRTEINTELNNSKQKYLKFSTLSESETIKELKEILPQEVIDELMKNGYVYENKKERYFNFSNDKDNPTLRIDVTYDNNNKIIQYVSKEYGFTENILSTTKKDPIDVIKHAQEILINQQLPLTKVILPSHYSGGNYEAYVDKYYQYVIQTDNNMLVQIEKRKENDITIKEVESTIYDYDDIASAINTIIDNFKDWKGCTLKEIYYAGDDEKYFKEINQQYGGKEAIVLLSKFDVDGSGGDGSLNPNSTYDHWNWLLIKDKHGNWKEVDHGY</sequence>
<proteinExistence type="predicted"/>
<name>A0A2T3G305_9FIRM</name>
<dbReference type="EMBL" id="PYLQ01000006">
    <property type="protein sequence ID" value="PST41926.1"/>
    <property type="molecule type" value="Genomic_DNA"/>
</dbReference>
<dbReference type="Proteomes" id="UP000240974">
    <property type="component" value="Unassembled WGS sequence"/>
</dbReference>
<evidence type="ECO:0000313" key="1">
    <source>
        <dbReference type="EMBL" id="PST41926.1"/>
    </source>
</evidence>
<accession>A0A2T3G305</accession>
<comment type="caution">
    <text evidence="1">The sequence shown here is derived from an EMBL/GenBank/DDBJ whole genome shotgun (WGS) entry which is preliminary data.</text>
</comment>
<protein>
    <submittedName>
        <fullName evidence="1">Uncharacterized protein</fullName>
    </submittedName>
</protein>
<dbReference type="RefSeq" id="WP_107029671.1">
    <property type="nucleotide sequence ID" value="NZ_PYLQ01000006.1"/>
</dbReference>
<reference evidence="1 2" key="1">
    <citation type="journal article" date="2019" name="Int. J. Syst. Evol. Microbiol.">
        <title>Faecalibacillus intestinalis gen. nov., sp. nov. and Faecalibacillus faecis sp. nov., isolated from human faeces.</title>
        <authorList>
            <person name="Seo B."/>
            <person name="Jeon K."/>
            <person name="Baek I."/>
            <person name="Lee Y.M."/>
            <person name="Baek K."/>
            <person name="Ko G."/>
        </authorList>
    </citation>
    <scope>NUCLEOTIDE SEQUENCE [LARGE SCALE GENOMIC DNA]</scope>
    <source>
        <strain evidence="1 2">SNUG30099</strain>
    </source>
</reference>
<dbReference type="AlphaFoldDB" id="A0A2T3G305"/>
<organism evidence="1 2">
    <name type="scientific">Faecalibacillus intestinalis</name>
    <dbReference type="NCBI Taxonomy" id="1982626"/>
    <lineage>
        <taxon>Bacteria</taxon>
        <taxon>Bacillati</taxon>
        <taxon>Bacillota</taxon>
        <taxon>Erysipelotrichia</taxon>
        <taxon>Erysipelotrichales</taxon>
        <taxon>Coprobacillaceae</taxon>
        <taxon>Faecalibacillus</taxon>
    </lineage>
</organism>
<evidence type="ECO:0000313" key="2">
    <source>
        <dbReference type="Proteomes" id="UP000240974"/>
    </source>
</evidence>